<comment type="caution">
    <text evidence="2">The sequence shown here is derived from an EMBL/GenBank/DDBJ whole genome shotgun (WGS) entry which is preliminary data.</text>
</comment>
<evidence type="ECO:0000313" key="3">
    <source>
        <dbReference type="Proteomes" id="UP000541610"/>
    </source>
</evidence>
<evidence type="ECO:0000313" key="2">
    <source>
        <dbReference type="EMBL" id="KAF4687344.1"/>
    </source>
</evidence>
<organism evidence="2 3">
    <name type="scientific">Perkinsus olseni</name>
    <name type="common">Perkinsus atlanticus</name>
    <dbReference type="NCBI Taxonomy" id="32597"/>
    <lineage>
        <taxon>Eukaryota</taxon>
        <taxon>Sar</taxon>
        <taxon>Alveolata</taxon>
        <taxon>Perkinsozoa</taxon>
        <taxon>Perkinsea</taxon>
        <taxon>Perkinsida</taxon>
        <taxon>Perkinsidae</taxon>
        <taxon>Perkinsus</taxon>
    </lineage>
</organism>
<dbReference type="Proteomes" id="UP000541610">
    <property type="component" value="Unassembled WGS sequence"/>
</dbReference>
<dbReference type="AlphaFoldDB" id="A0A7J6NTZ6"/>
<protein>
    <submittedName>
        <fullName evidence="2">Uncharacterized protein</fullName>
    </submittedName>
</protein>
<accession>A0A7J6NTZ6</accession>
<proteinExistence type="predicted"/>
<reference evidence="2 3" key="1">
    <citation type="submission" date="2020-04" db="EMBL/GenBank/DDBJ databases">
        <title>Perkinsus olseni comparative genomics.</title>
        <authorList>
            <person name="Bogema D.R."/>
        </authorList>
    </citation>
    <scope>NUCLEOTIDE SEQUENCE [LARGE SCALE GENOMIC DNA]</scope>
    <source>
        <strain evidence="2">00978-12</strain>
    </source>
</reference>
<sequence>MITAMSPVPPRSPPLNRFDQYKRNHSSPSRQRSTPQKRYIQYNPSGPKIRDWRKQPSPTKRCRSPTSEPSTDKKDLPSPKRVKKLSPSVVEKDYPPPDENANFDAKNDAAYCSFNNKRIDEISQSKLLHIDVNGSRIHMRRIHCPKGEKHLPLQLGFFDEDALTWYSIGQGKHPKRQICTFDALPGSFPPENTGLDPFRDLDASTLVDAITDLSSAVRALGRTKLYDDDSGLSSYFLGTADDYEHSYNFEGSRTPRNTGRDPIRALKPSTLRSKIDRLYSAVTMIGSTTVLYEDDEESPETEARRFAIVALREVCSAAIPVVKTLGTFKGLCVKYYKESKGAVDVAKKTKGWSVTKTLGVTRISPPDE</sequence>
<dbReference type="EMBL" id="JABANP010000189">
    <property type="protein sequence ID" value="KAF4687344.1"/>
    <property type="molecule type" value="Genomic_DNA"/>
</dbReference>
<feature type="region of interest" description="Disordered" evidence="1">
    <location>
        <begin position="1"/>
        <end position="102"/>
    </location>
</feature>
<feature type="compositionally biased region" description="Polar residues" evidence="1">
    <location>
        <begin position="26"/>
        <end position="36"/>
    </location>
</feature>
<evidence type="ECO:0000256" key="1">
    <source>
        <dbReference type="SAM" id="MobiDB-lite"/>
    </source>
</evidence>
<name>A0A7J6NTZ6_PEROL</name>
<gene>
    <name evidence="2" type="ORF">FOZ60_004033</name>
</gene>